<keyword evidence="5" id="KW-1185">Reference proteome</keyword>
<dbReference type="Proteomes" id="UP001432322">
    <property type="component" value="Unassembled WGS sequence"/>
</dbReference>
<name>A0AAV5VUV4_9BILA</name>
<reference evidence="4" key="1">
    <citation type="submission" date="2023-10" db="EMBL/GenBank/DDBJ databases">
        <title>Genome assembly of Pristionchus species.</title>
        <authorList>
            <person name="Yoshida K."/>
            <person name="Sommer R.J."/>
        </authorList>
    </citation>
    <scope>NUCLEOTIDE SEQUENCE</scope>
    <source>
        <strain evidence="4">RS5133</strain>
    </source>
</reference>
<comment type="caution">
    <text evidence="4">The sequence shown here is derived from an EMBL/GenBank/DDBJ whole genome shotgun (WGS) entry which is preliminary data.</text>
</comment>
<dbReference type="InterPro" id="IPR017907">
    <property type="entry name" value="Znf_RING_CS"/>
</dbReference>
<accession>A0AAV5VUV4</accession>
<sequence>MEPSDQEKKWSDVYSLSSSQLADILDEWSCSSHKCIGSHKSHFRINLDCADRKAPFVLNCGHYICSECLKDLLDNEKSYTCGHNYQPSNGLKRSVPSDCKGKMELEELKKAPLAHHITKLMPCFMYTGVTCDYCSYRANLSKSLASKEKVIRYPSVFMRVFIDSFSKVNPSYDL</sequence>
<dbReference type="PROSITE" id="PS00518">
    <property type="entry name" value="ZF_RING_1"/>
    <property type="match status" value="1"/>
</dbReference>
<organism evidence="4 5">
    <name type="scientific">Pristionchus fissidentatus</name>
    <dbReference type="NCBI Taxonomy" id="1538716"/>
    <lineage>
        <taxon>Eukaryota</taxon>
        <taxon>Metazoa</taxon>
        <taxon>Ecdysozoa</taxon>
        <taxon>Nematoda</taxon>
        <taxon>Chromadorea</taxon>
        <taxon>Rhabditida</taxon>
        <taxon>Rhabditina</taxon>
        <taxon>Diplogasteromorpha</taxon>
        <taxon>Diplogasteroidea</taxon>
        <taxon>Neodiplogasteridae</taxon>
        <taxon>Pristionchus</taxon>
    </lineage>
</organism>
<evidence type="ECO:0008006" key="6">
    <source>
        <dbReference type="Google" id="ProtNLM"/>
    </source>
</evidence>
<proteinExistence type="predicted"/>
<dbReference type="GO" id="GO:0008270">
    <property type="term" value="F:zinc ion binding"/>
    <property type="evidence" value="ECO:0007669"/>
    <property type="project" value="UniProtKB-KW"/>
</dbReference>
<dbReference type="AlphaFoldDB" id="A0AAV5VUV4"/>
<dbReference type="EMBL" id="BTSY01000004">
    <property type="protein sequence ID" value="GMT23276.1"/>
    <property type="molecule type" value="Genomic_DNA"/>
</dbReference>
<evidence type="ECO:0000256" key="2">
    <source>
        <dbReference type="ARBA" id="ARBA00022771"/>
    </source>
</evidence>
<gene>
    <name evidence="4" type="ORF">PFISCL1PPCAC_14573</name>
</gene>
<keyword evidence="2" id="KW-0863">Zinc-finger</keyword>
<evidence type="ECO:0000256" key="1">
    <source>
        <dbReference type="ARBA" id="ARBA00022723"/>
    </source>
</evidence>
<evidence type="ECO:0000313" key="4">
    <source>
        <dbReference type="EMBL" id="GMT23276.1"/>
    </source>
</evidence>
<keyword evidence="1" id="KW-0479">Metal-binding</keyword>
<evidence type="ECO:0000313" key="5">
    <source>
        <dbReference type="Proteomes" id="UP001432322"/>
    </source>
</evidence>
<protein>
    <recommendedName>
        <fullName evidence="6">RING-type domain-containing protein</fullName>
    </recommendedName>
</protein>
<dbReference type="SUPFAM" id="SSF57850">
    <property type="entry name" value="RING/U-box"/>
    <property type="match status" value="1"/>
</dbReference>
<keyword evidence="3" id="KW-0862">Zinc</keyword>
<evidence type="ECO:0000256" key="3">
    <source>
        <dbReference type="ARBA" id="ARBA00022833"/>
    </source>
</evidence>